<dbReference type="Pfam" id="PF15769">
    <property type="entry name" value="DUF4698"/>
    <property type="match status" value="1"/>
</dbReference>
<proteinExistence type="predicted"/>
<sequence>MSVVSLSALTSTTVGSSLSSLVHGPEDDTGTPGAAEETERPPSESLRTLSYIQQRFKKMCQSPQNNSVADSLKASESKLQPLLHRMDNQTGSKNTTASQPNSCPAKTPPTICHLINSKANKLQELRDAFKERAEELAESYVNTLELKARERLHSGLREHQALCHMTKSHHTPHHVTGKSQETEAPNNKNNHSRNMWLSSLLSSLPEEVCKEQAVSRVLQKLSGFAEQQPIRVRPQLFLKLLEGLEPWELCLPELCVAIQIAMKYVVQLSREEYDAWLFSRVTRPP</sequence>
<accession>A0AAQ6IH43</accession>
<protein>
    <recommendedName>
        <fullName evidence="5">Coiled-coil domain-containing protein 60</fullName>
    </recommendedName>
</protein>
<dbReference type="Ensembl" id="ENSATET00000082091.1">
    <property type="protein sequence ID" value="ENSATEP00000074081.1"/>
    <property type="gene ID" value="ENSATEG00000030567.1"/>
</dbReference>
<organism evidence="3 4">
    <name type="scientific">Anabas testudineus</name>
    <name type="common">Climbing perch</name>
    <name type="synonym">Anthias testudineus</name>
    <dbReference type="NCBI Taxonomy" id="64144"/>
    <lineage>
        <taxon>Eukaryota</taxon>
        <taxon>Metazoa</taxon>
        <taxon>Chordata</taxon>
        <taxon>Craniata</taxon>
        <taxon>Vertebrata</taxon>
        <taxon>Euteleostomi</taxon>
        <taxon>Actinopterygii</taxon>
        <taxon>Neopterygii</taxon>
        <taxon>Teleostei</taxon>
        <taxon>Neoteleostei</taxon>
        <taxon>Acanthomorphata</taxon>
        <taxon>Anabantaria</taxon>
        <taxon>Anabantiformes</taxon>
        <taxon>Anabantoidei</taxon>
        <taxon>Anabantidae</taxon>
        <taxon>Anabas</taxon>
    </lineage>
</organism>
<feature type="region of interest" description="Disordered" evidence="2">
    <location>
        <begin position="14"/>
        <end position="45"/>
    </location>
</feature>
<evidence type="ECO:0008006" key="5">
    <source>
        <dbReference type="Google" id="ProtNLM"/>
    </source>
</evidence>
<feature type="compositionally biased region" description="Polar residues" evidence="2">
    <location>
        <begin position="88"/>
        <end position="104"/>
    </location>
</feature>
<keyword evidence="4" id="KW-1185">Reference proteome</keyword>
<evidence type="ECO:0000313" key="4">
    <source>
        <dbReference type="Proteomes" id="UP000265040"/>
    </source>
</evidence>
<dbReference type="PANTHER" id="PTHR34754:SF1">
    <property type="entry name" value="COILED-COIL DOMAIN-CONTAINING PROTEIN 60"/>
    <property type="match status" value="1"/>
</dbReference>
<feature type="compositionally biased region" description="Polar residues" evidence="2">
    <location>
        <begin position="177"/>
        <end position="190"/>
    </location>
</feature>
<dbReference type="InterPro" id="IPR031526">
    <property type="entry name" value="DUF4698"/>
</dbReference>
<evidence type="ECO:0000256" key="1">
    <source>
        <dbReference type="SAM" id="Coils"/>
    </source>
</evidence>
<name>A0AAQ6IH43_ANATE</name>
<evidence type="ECO:0000313" key="3">
    <source>
        <dbReference type="Ensembl" id="ENSATEP00000074081.1"/>
    </source>
</evidence>
<reference evidence="3 4" key="1">
    <citation type="submission" date="2021-04" db="EMBL/GenBank/DDBJ databases">
        <authorList>
            <consortium name="Wellcome Sanger Institute Data Sharing"/>
        </authorList>
    </citation>
    <scope>NUCLEOTIDE SEQUENCE [LARGE SCALE GENOMIC DNA]</scope>
</reference>
<dbReference type="GeneTree" id="ENSGT00940000182449"/>
<feature type="region of interest" description="Disordered" evidence="2">
    <location>
        <begin position="87"/>
        <end position="107"/>
    </location>
</feature>
<feature type="coiled-coil region" evidence="1">
    <location>
        <begin position="119"/>
        <end position="150"/>
    </location>
</feature>
<keyword evidence="1" id="KW-0175">Coiled coil</keyword>
<dbReference type="AlphaFoldDB" id="A0AAQ6IH43"/>
<dbReference type="PANTHER" id="PTHR34754">
    <property type="entry name" value="COILED-COIL DOMAIN-CONTAINING PROTEIN 60"/>
    <property type="match status" value="1"/>
</dbReference>
<feature type="region of interest" description="Disordered" evidence="2">
    <location>
        <begin position="168"/>
        <end position="190"/>
    </location>
</feature>
<reference evidence="3" key="3">
    <citation type="submission" date="2025-09" db="UniProtKB">
        <authorList>
            <consortium name="Ensembl"/>
        </authorList>
    </citation>
    <scope>IDENTIFICATION</scope>
</reference>
<dbReference type="Proteomes" id="UP000265040">
    <property type="component" value="Chromosome 9"/>
</dbReference>
<reference evidence="3" key="2">
    <citation type="submission" date="2025-08" db="UniProtKB">
        <authorList>
            <consortium name="Ensembl"/>
        </authorList>
    </citation>
    <scope>IDENTIFICATION</scope>
</reference>
<evidence type="ECO:0000256" key="2">
    <source>
        <dbReference type="SAM" id="MobiDB-lite"/>
    </source>
</evidence>